<accession>A0ABT0ZYS5</accession>
<dbReference type="EMBL" id="JAGSOV010000024">
    <property type="protein sequence ID" value="MCO1655759.1"/>
    <property type="molecule type" value="Genomic_DNA"/>
</dbReference>
<keyword evidence="2" id="KW-1133">Transmembrane helix</keyword>
<keyword evidence="2" id="KW-0472">Membrane</keyword>
<protein>
    <recommendedName>
        <fullName evidence="5">DUF1707 domain-containing protein</fullName>
    </recommendedName>
</protein>
<dbReference type="RefSeq" id="WP_252437844.1">
    <property type="nucleotide sequence ID" value="NZ_JAGSOV010000024.1"/>
</dbReference>
<dbReference type="Proteomes" id="UP001165283">
    <property type="component" value="Unassembled WGS sequence"/>
</dbReference>
<sequence length="167" mass="17617">MPNSPARGANRGPAAEEPHPVLRYLTDGGRQEWQNALARYDRELAGELGRRAAPVLDSGRTPELTSADVSAAVAAFEDRLRAEPPAAEEPGSRSSLWAAITLTLASVGIGVMPNFLGDQPWQYVLFVVLIIVGVVGLVLTWVAGTSGRRRATRGGTQGPPGPSGHNT</sequence>
<feature type="region of interest" description="Disordered" evidence="1">
    <location>
        <begin position="148"/>
        <end position="167"/>
    </location>
</feature>
<feature type="transmembrane region" description="Helical" evidence="2">
    <location>
        <begin position="96"/>
        <end position="115"/>
    </location>
</feature>
<evidence type="ECO:0000256" key="1">
    <source>
        <dbReference type="SAM" id="MobiDB-lite"/>
    </source>
</evidence>
<comment type="caution">
    <text evidence="3">The sequence shown here is derived from an EMBL/GenBank/DDBJ whole genome shotgun (WGS) entry which is preliminary data.</text>
</comment>
<reference evidence="3" key="1">
    <citation type="submission" date="2021-04" db="EMBL/GenBank/DDBJ databases">
        <title>Pseudonocardia sp. nov., isolated from sandy soil of mangrove forest.</title>
        <authorList>
            <person name="Zan Z."/>
            <person name="Huang R."/>
            <person name="Liu W."/>
        </authorList>
    </citation>
    <scope>NUCLEOTIDE SEQUENCE</scope>
    <source>
        <strain evidence="3">S2-4</strain>
    </source>
</reference>
<keyword evidence="2" id="KW-0812">Transmembrane</keyword>
<organism evidence="3 4">
    <name type="scientific">Pseudonocardia humida</name>
    <dbReference type="NCBI Taxonomy" id="2800819"/>
    <lineage>
        <taxon>Bacteria</taxon>
        <taxon>Bacillati</taxon>
        <taxon>Actinomycetota</taxon>
        <taxon>Actinomycetes</taxon>
        <taxon>Pseudonocardiales</taxon>
        <taxon>Pseudonocardiaceae</taxon>
        <taxon>Pseudonocardia</taxon>
    </lineage>
</organism>
<proteinExistence type="predicted"/>
<evidence type="ECO:0008006" key="5">
    <source>
        <dbReference type="Google" id="ProtNLM"/>
    </source>
</evidence>
<evidence type="ECO:0000313" key="4">
    <source>
        <dbReference type="Proteomes" id="UP001165283"/>
    </source>
</evidence>
<feature type="region of interest" description="Disordered" evidence="1">
    <location>
        <begin position="1"/>
        <end position="20"/>
    </location>
</feature>
<evidence type="ECO:0000256" key="2">
    <source>
        <dbReference type="SAM" id="Phobius"/>
    </source>
</evidence>
<keyword evidence="4" id="KW-1185">Reference proteome</keyword>
<gene>
    <name evidence="3" type="ORF">KDL28_11920</name>
</gene>
<feature type="transmembrane region" description="Helical" evidence="2">
    <location>
        <begin position="121"/>
        <end position="143"/>
    </location>
</feature>
<evidence type="ECO:0000313" key="3">
    <source>
        <dbReference type="EMBL" id="MCO1655759.1"/>
    </source>
</evidence>
<name>A0ABT0ZYS5_9PSEU</name>